<comment type="caution">
    <text evidence="7">The sequence shown here is derived from an EMBL/GenBank/DDBJ whole genome shotgun (WGS) entry which is preliminary data.</text>
</comment>
<feature type="transmembrane region" description="Helical" evidence="5">
    <location>
        <begin position="247"/>
        <end position="276"/>
    </location>
</feature>
<evidence type="ECO:0000256" key="1">
    <source>
        <dbReference type="ARBA" id="ARBA00004141"/>
    </source>
</evidence>
<dbReference type="GO" id="GO:0015171">
    <property type="term" value="F:amino acid transmembrane transporter activity"/>
    <property type="evidence" value="ECO:0007669"/>
    <property type="project" value="TreeGrafter"/>
</dbReference>
<evidence type="ECO:0000256" key="4">
    <source>
        <dbReference type="ARBA" id="ARBA00023136"/>
    </source>
</evidence>
<dbReference type="EMBL" id="CAJVRC010000853">
    <property type="protein sequence ID" value="CAG8895954.1"/>
    <property type="molecule type" value="Genomic_DNA"/>
</dbReference>
<evidence type="ECO:0000259" key="6">
    <source>
        <dbReference type="Pfam" id="PF00324"/>
    </source>
</evidence>
<keyword evidence="4 5" id="KW-0472">Membrane</keyword>
<evidence type="ECO:0000313" key="7">
    <source>
        <dbReference type="EMBL" id="CAG8895954.1"/>
    </source>
</evidence>
<feature type="transmembrane region" description="Helical" evidence="5">
    <location>
        <begin position="166"/>
        <end position="187"/>
    </location>
</feature>
<dbReference type="Proteomes" id="UP001154252">
    <property type="component" value="Unassembled WGS sequence"/>
</dbReference>
<dbReference type="InterPro" id="IPR050524">
    <property type="entry name" value="APC_YAT"/>
</dbReference>
<keyword evidence="3 5" id="KW-1133">Transmembrane helix</keyword>
<dbReference type="PANTHER" id="PTHR43341:SF6">
    <property type="entry name" value="AMINO ACID TRANSPORTER (EUROFUNG)"/>
    <property type="match status" value="1"/>
</dbReference>
<dbReference type="PANTHER" id="PTHR43341">
    <property type="entry name" value="AMINO ACID PERMEASE"/>
    <property type="match status" value="1"/>
</dbReference>
<evidence type="ECO:0000256" key="5">
    <source>
        <dbReference type="SAM" id="Phobius"/>
    </source>
</evidence>
<dbReference type="InterPro" id="IPR004841">
    <property type="entry name" value="AA-permease/SLC12A_dom"/>
</dbReference>
<feature type="transmembrane region" description="Helical" evidence="5">
    <location>
        <begin position="58"/>
        <end position="77"/>
    </location>
</feature>
<sequence>MEAATHPSEGVDYKHSSEAMKGLGQSLHDKHDSEEALTSELISAGSENLQRKLGGKEIQLLAVGGAIGTSLFVQMGASLPKGGPAGLFLGFVVYGTVIWCVNQCFAEMVTYLPIASPFIRLGGFWVDDAWGFAMGWNYFFLMAFQIPYEITAINVLLTYWTDKVPVVAVVMVCLVIYAVLNGLAVRYFGLAEFYLAIFKVFLMLGLICYTFVTMVGGNPWRWAYGFTYWKNPGSFVEYLVPGDTGRFLGFLSCVIQGSFTSVSATCATFLTVWLIISRSMVGPEFIAMTAGESENPRRLMHRAFSSFVWRLLLFFLGGALCVGIVIPYNDELLHKYIDGTEGGTGAASPYVISMVKFGIKGLPSLVNALIMTSVLSCGNNVVYSSIRTLHGLAADGKAPAIFAKCNKFGVPVYSVIAALAFCLLSLLQLGNTSATILNWLVGICTASYMINYFATVVTYLHFYAALKRQGIDRKTLPYRGYFQPYAAYYAAVMTLVVALILGYTVFIDGHWDVTTFCTSYLMIGFFIVACVFWKLFKRTHYVRPGEADLQLGGTKAQIDLYEALYEAPKRGKISGWFNSWFE</sequence>
<feature type="transmembrane region" description="Helical" evidence="5">
    <location>
        <begin position="83"/>
        <end position="101"/>
    </location>
</feature>
<accession>A0A9W4KEM7</accession>
<feature type="domain" description="Amino acid permease/ SLC12A" evidence="6">
    <location>
        <begin position="58"/>
        <end position="540"/>
    </location>
</feature>
<protein>
    <recommendedName>
        <fullName evidence="6">Amino acid permease/ SLC12A domain-containing protein</fullName>
    </recommendedName>
</protein>
<proteinExistence type="predicted"/>
<evidence type="ECO:0000256" key="2">
    <source>
        <dbReference type="ARBA" id="ARBA00022692"/>
    </source>
</evidence>
<dbReference type="Gene3D" id="1.20.1740.10">
    <property type="entry name" value="Amino acid/polyamine transporter I"/>
    <property type="match status" value="1"/>
</dbReference>
<feature type="transmembrane region" description="Helical" evidence="5">
    <location>
        <begin position="485"/>
        <end position="507"/>
    </location>
</feature>
<organism evidence="7 8">
    <name type="scientific">Penicillium egyptiacum</name>
    <dbReference type="NCBI Taxonomy" id="1303716"/>
    <lineage>
        <taxon>Eukaryota</taxon>
        <taxon>Fungi</taxon>
        <taxon>Dikarya</taxon>
        <taxon>Ascomycota</taxon>
        <taxon>Pezizomycotina</taxon>
        <taxon>Eurotiomycetes</taxon>
        <taxon>Eurotiomycetidae</taxon>
        <taxon>Eurotiales</taxon>
        <taxon>Aspergillaceae</taxon>
        <taxon>Penicillium</taxon>
    </lineage>
</organism>
<dbReference type="PIRSF" id="PIRSF006060">
    <property type="entry name" value="AA_transporter"/>
    <property type="match status" value="1"/>
</dbReference>
<feature type="transmembrane region" description="Helical" evidence="5">
    <location>
        <begin position="513"/>
        <end position="533"/>
    </location>
</feature>
<evidence type="ECO:0000256" key="3">
    <source>
        <dbReference type="ARBA" id="ARBA00022989"/>
    </source>
</evidence>
<name>A0A9W4KEM7_9EURO</name>
<keyword evidence="2 5" id="KW-0812">Transmembrane</keyword>
<dbReference type="OrthoDB" id="10062876at2759"/>
<reference evidence="7" key="1">
    <citation type="submission" date="2021-07" db="EMBL/GenBank/DDBJ databases">
        <authorList>
            <person name="Branca A.L. A."/>
        </authorList>
    </citation>
    <scope>NUCLEOTIDE SEQUENCE</scope>
</reference>
<feature type="transmembrane region" description="Helical" evidence="5">
    <location>
        <begin position="410"/>
        <end position="430"/>
    </location>
</feature>
<gene>
    <name evidence="7" type="ORF">PEGY_LOCUS4305</name>
</gene>
<feature type="transmembrane region" description="Helical" evidence="5">
    <location>
        <begin position="138"/>
        <end position="159"/>
    </location>
</feature>
<evidence type="ECO:0000313" key="8">
    <source>
        <dbReference type="Proteomes" id="UP001154252"/>
    </source>
</evidence>
<feature type="transmembrane region" description="Helical" evidence="5">
    <location>
        <begin position="436"/>
        <end position="464"/>
    </location>
</feature>
<dbReference type="Pfam" id="PF00324">
    <property type="entry name" value="AA_permease"/>
    <property type="match status" value="1"/>
</dbReference>
<feature type="transmembrane region" description="Helical" evidence="5">
    <location>
        <begin position="307"/>
        <end position="328"/>
    </location>
</feature>
<dbReference type="AlphaFoldDB" id="A0A9W4KEM7"/>
<feature type="transmembrane region" description="Helical" evidence="5">
    <location>
        <begin position="193"/>
        <end position="212"/>
    </location>
</feature>
<keyword evidence="8" id="KW-1185">Reference proteome</keyword>
<dbReference type="GO" id="GO:0016020">
    <property type="term" value="C:membrane"/>
    <property type="evidence" value="ECO:0007669"/>
    <property type="project" value="UniProtKB-SubCell"/>
</dbReference>
<comment type="subcellular location">
    <subcellularLocation>
        <location evidence="1">Membrane</location>
        <topology evidence="1">Multi-pass membrane protein</topology>
    </subcellularLocation>
</comment>